<name>A0ABW0U050_9BACL</name>
<dbReference type="Pfam" id="PF03704">
    <property type="entry name" value="BTAD"/>
    <property type="match status" value="1"/>
</dbReference>
<accession>A0ABW0U050</accession>
<dbReference type="Proteomes" id="UP001596071">
    <property type="component" value="Unassembled WGS sequence"/>
</dbReference>
<dbReference type="EMBL" id="JBHSNP010000028">
    <property type="protein sequence ID" value="MFC5604685.1"/>
    <property type="molecule type" value="Genomic_DNA"/>
</dbReference>
<evidence type="ECO:0000259" key="3">
    <source>
        <dbReference type="SMART" id="SM01043"/>
    </source>
</evidence>
<dbReference type="InterPro" id="IPR016032">
    <property type="entry name" value="Sig_transdc_resp-reg_C-effctor"/>
</dbReference>
<dbReference type="InterPro" id="IPR027417">
    <property type="entry name" value="P-loop_NTPase"/>
</dbReference>
<dbReference type="InterPro" id="IPR011990">
    <property type="entry name" value="TPR-like_helical_dom_sf"/>
</dbReference>
<dbReference type="RefSeq" id="WP_381446700.1">
    <property type="nucleotide sequence ID" value="NZ_JBHSNP010000028.1"/>
</dbReference>
<evidence type="ECO:0000256" key="2">
    <source>
        <dbReference type="ARBA" id="ARBA00023163"/>
    </source>
</evidence>
<dbReference type="SMART" id="SM00028">
    <property type="entry name" value="TPR"/>
    <property type="match status" value="4"/>
</dbReference>
<dbReference type="SMART" id="SM01043">
    <property type="entry name" value="BTAD"/>
    <property type="match status" value="1"/>
</dbReference>
<dbReference type="InterPro" id="IPR036388">
    <property type="entry name" value="WH-like_DNA-bd_sf"/>
</dbReference>
<reference evidence="5" key="1">
    <citation type="journal article" date="2019" name="Int. J. Syst. Evol. Microbiol.">
        <title>The Global Catalogue of Microorganisms (GCM) 10K type strain sequencing project: providing services to taxonomists for standard genome sequencing and annotation.</title>
        <authorList>
            <consortium name="The Broad Institute Genomics Platform"/>
            <consortium name="The Broad Institute Genome Sequencing Center for Infectious Disease"/>
            <person name="Wu L."/>
            <person name="Ma J."/>
        </authorList>
    </citation>
    <scope>NUCLEOTIDE SEQUENCE [LARGE SCALE GENOMIC DNA]</scope>
    <source>
        <strain evidence="5">KACC 11299</strain>
    </source>
</reference>
<evidence type="ECO:0000313" key="5">
    <source>
        <dbReference type="Proteomes" id="UP001596071"/>
    </source>
</evidence>
<comment type="caution">
    <text evidence="4">The sequence shown here is derived from an EMBL/GenBank/DDBJ whole genome shotgun (WGS) entry which is preliminary data.</text>
</comment>
<organism evidence="4 5">
    <name type="scientific">Sporosarcina koreensis</name>
    <dbReference type="NCBI Taxonomy" id="334735"/>
    <lineage>
        <taxon>Bacteria</taxon>
        <taxon>Bacillati</taxon>
        <taxon>Bacillota</taxon>
        <taxon>Bacilli</taxon>
        <taxon>Bacillales</taxon>
        <taxon>Caryophanaceae</taxon>
        <taxon>Sporosarcina</taxon>
    </lineage>
</organism>
<feature type="domain" description="Bacterial transcriptional activator" evidence="3">
    <location>
        <begin position="915"/>
        <end position="1057"/>
    </location>
</feature>
<dbReference type="Pfam" id="PF25873">
    <property type="entry name" value="WHD_MalT"/>
    <property type="match status" value="1"/>
</dbReference>
<dbReference type="SUPFAM" id="SSF48452">
    <property type="entry name" value="TPR-like"/>
    <property type="match status" value="2"/>
</dbReference>
<dbReference type="SUPFAM" id="SSF46894">
    <property type="entry name" value="C-terminal effector domain of the bipartite response regulators"/>
    <property type="match status" value="1"/>
</dbReference>
<evidence type="ECO:0000256" key="1">
    <source>
        <dbReference type="ARBA" id="ARBA00023015"/>
    </source>
</evidence>
<proteinExistence type="predicted"/>
<sequence length="1060" mass="121732">MQTKPILLSKLMPPTPSATYMRRASFVKKMKMADRVKLTMLHSGAGYGKSSGLSAYFHDTNSTYSWYSVTDEDDDVLPFITYLTQSIRRVVPGFGASLSEWEHPKEMDLERWLALFMNELCEIDTPLFIVIDDFHHVDHVFLVNYLIEKMIGSLPPNIHLIVATRNRPRWASLVKLKVTGQLCELTEEDFLFSEEEVAVFYEDYFEQTLSEEEAASVIRLTEGWAIAVNLLALHLAGGETHLPTAMKPALHDLFAYLSEEVFNRMSDDEKDWLLAYSIFPTFSVELVGAFYGNEAASTLQQLAERHVFIQSLGEGTYRYHALFQQFLERKWQAIDSGRFQLIQKQATDYYIRQKNPIQAISHAVKSGDASFIGQIIVDHGASLIKAGQFEWLLEIIKGLSPDMLAQFYPLHFFEGEAHRYRAFYEKARVAYSACIEAAEKQGDDYYAGRAHAGIANIYLDTIQPGLADPYLMNAILFAEKSDRTSELEMELLKRQFAENLVNLGKASDAAKWVEQEIHDKSILREGNLDARIALRTGKLGEAQAILSERVDSLTLPDSHRETDILLSLIYSMIGENELALESAARGIQLGRTEKSGFIEAVGLIRMGHAKIIADPGDVAIAKEHYIQAIERMDELNVSRGNAEPYMGLSIVAARQGEFAEAVRYGESGLRETERVNDGWLSALIHIGLAIVHFYAAHEVDMEHHLNEAGRLFRECGDLYGEMVAALWSMNLVDRTKDDERFSEHAERFFTLCKDYPFFLTADTVFGPFDRQSIHPLVLKARRIVPDHSGIQQAIQLLGLEDTDSHPGYKIEVQLLGPFMIRLGLEKVADRKWQRDKSKEIFLYLLLNKNRYVPKEEIMQALWEDADDKSADRDFKVALNALLKVIEPNRSARENPFFILRKQTMYRLNPKADIRTDIERFKMHVETGLAEKTAEKAIDQLLKATELYKGKLFEEKLSVEWIAQERERVEHLYIQAIERLAQSYTRLQDYSKTIEWAEKLLRIDQTWEEAYRLLMYAHYQLQNRPQSIKWYRKCQSVLQEELAIEPMETTEQMYKMIMNEL</sequence>
<dbReference type="PANTHER" id="PTHR35807:SF2">
    <property type="entry name" value="TRANSCRIPTIONAL ACTIVATOR DOMAIN"/>
    <property type="match status" value="1"/>
</dbReference>
<dbReference type="PANTHER" id="PTHR35807">
    <property type="entry name" value="TRANSCRIPTIONAL REGULATOR REDD-RELATED"/>
    <property type="match status" value="1"/>
</dbReference>
<dbReference type="InterPro" id="IPR051677">
    <property type="entry name" value="AfsR-DnrI-RedD_regulator"/>
</dbReference>
<dbReference type="Gene3D" id="1.10.10.10">
    <property type="entry name" value="Winged helix-like DNA-binding domain superfamily/Winged helix DNA-binding domain"/>
    <property type="match status" value="1"/>
</dbReference>
<dbReference type="InterPro" id="IPR005158">
    <property type="entry name" value="BTAD"/>
</dbReference>
<protein>
    <submittedName>
        <fullName evidence="4">BTAD domain-containing putative transcriptional regulator</fullName>
    </submittedName>
</protein>
<dbReference type="InterPro" id="IPR059106">
    <property type="entry name" value="WHD_MalT"/>
</dbReference>
<dbReference type="InterPro" id="IPR019734">
    <property type="entry name" value="TPR_rpt"/>
</dbReference>
<evidence type="ECO:0000313" key="4">
    <source>
        <dbReference type="EMBL" id="MFC5604685.1"/>
    </source>
</evidence>
<gene>
    <name evidence="4" type="ORF">ACFPTP_15730</name>
</gene>
<keyword evidence="1" id="KW-0805">Transcription regulation</keyword>
<keyword evidence="2" id="KW-0804">Transcription</keyword>
<dbReference type="SUPFAM" id="SSF52540">
    <property type="entry name" value="P-loop containing nucleoside triphosphate hydrolases"/>
    <property type="match status" value="1"/>
</dbReference>
<dbReference type="Gene3D" id="1.25.40.10">
    <property type="entry name" value="Tetratricopeptide repeat domain"/>
    <property type="match status" value="3"/>
</dbReference>
<keyword evidence="5" id="KW-1185">Reference proteome</keyword>